<evidence type="ECO:0000256" key="7">
    <source>
        <dbReference type="ARBA" id="ARBA00023157"/>
    </source>
</evidence>
<keyword evidence="7" id="KW-1015">Disulfide bond</keyword>
<dbReference type="InterPro" id="IPR013098">
    <property type="entry name" value="Ig_I-set"/>
</dbReference>
<evidence type="ECO:0000256" key="1">
    <source>
        <dbReference type="ARBA" id="ARBA00004167"/>
    </source>
</evidence>
<evidence type="ECO:0000256" key="3">
    <source>
        <dbReference type="ARBA" id="ARBA00022729"/>
    </source>
</evidence>
<dbReference type="Pfam" id="PF07679">
    <property type="entry name" value="I-set"/>
    <property type="match status" value="1"/>
</dbReference>
<feature type="compositionally biased region" description="Pro residues" evidence="9">
    <location>
        <begin position="673"/>
        <end position="682"/>
    </location>
</feature>
<feature type="compositionally biased region" description="Polar residues" evidence="9">
    <location>
        <begin position="475"/>
        <end position="494"/>
    </location>
</feature>
<dbReference type="InterPro" id="IPR036179">
    <property type="entry name" value="Ig-like_dom_sf"/>
</dbReference>
<feature type="compositionally biased region" description="Polar residues" evidence="9">
    <location>
        <begin position="344"/>
        <end position="362"/>
    </location>
</feature>
<dbReference type="CDD" id="cd00063">
    <property type="entry name" value="FN3"/>
    <property type="match status" value="1"/>
</dbReference>
<keyword evidence="5 10" id="KW-1133">Transmembrane helix</keyword>
<feature type="region of interest" description="Disordered" evidence="9">
    <location>
        <begin position="601"/>
        <end position="635"/>
    </location>
</feature>
<evidence type="ECO:0000256" key="6">
    <source>
        <dbReference type="ARBA" id="ARBA00023136"/>
    </source>
</evidence>
<evidence type="ECO:0000256" key="4">
    <source>
        <dbReference type="ARBA" id="ARBA00022889"/>
    </source>
</evidence>
<organism evidence="13 14">
    <name type="scientific">Limulus polyphemus</name>
    <name type="common">Atlantic horseshoe crab</name>
    <dbReference type="NCBI Taxonomy" id="6850"/>
    <lineage>
        <taxon>Eukaryota</taxon>
        <taxon>Metazoa</taxon>
        <taxon>Ecdysozoa</taxon>
        <taxon>Arthropoda</taxon>
        <taxon>Chelicerata</taxon>
        <taxon>Merostomata</taxon>
        <taxon>Xiphosura</taxon>
        <taxon>Limulidae</taxon>
        <taxon>Limulus</taxon>
    </lineage>
</organism>
<dbReference type="SUPFAM" id="SSF49265">
    <property type="entry name" value="Fibronectin type III"/>
    <property type="match status" value="1"/>
</dbReference>
<dbReference type="PROSITE" id="PS50835">
    <property type="entry name" value="IG_LIKE"/>
    <property type="match status" value="1"/>
</dbReference>
<evidence type="ECO:0000256" key="8">
    <source>
        <dbReference type="ARBA" id="ARBA00023319"/>
    </source>
</evidence>
<keyword evidence="3" id="KW-0732">Signal</keyword>
<dbReference type="InterPro" id="IPR003961">
    <property type="entry name" value="FN3_dom"/>
</dbReference>
<protein>
    <submittedName>
        <fullName evidence="14">Down syndrome cell adhesion molecule-like protein 1 homolog</fullName>
    </submittedName>
</protein>
<feature type="transmembrane region" description="Helical" evidence="10">
    <location>
        <begin position="304"/>
        <end position="327"/>
    </location>
</feature>
<evidence type="ECO:0000313" key="13">
    <source>
        <dbReference type="Proteomes" id="UP000694941"/>
    </source>
</evidence>
<keyword evidence="13" id="KW-1185">Reference proteome</keyword>
<dbReference type="SUPFAM" id="SSF48726">
    <property type="entry name" value="Immunoglobulin"/>
    <property type="match status" value="1"/>
</dbReference>
<dbReference type="GeneID" id="111087445"/>
<keyword evidence="4" id="KW-0130">Cell adhesion</keyword>
<feature type="region of interest" description="Disordered" evidence="9">
    <location>
        <begin position="335"/>
        <end position="418"/>
    </location>
</feature>
<proteinExistence type="predicted"/>
<sequence length="692" mass="77676">MSLLGGMVFLPCHAVGHPQPGRKWTVGIRRLFHSRSKPFVKSERMEVQNDGSLFIRKLQQLDTNNYTCHVHNKHGADEITYSLAMQAPLEGLEVKLLSTSLNTANFSISETFMEGKVQEFSVHYMPEGGQWKQHHLDRRAKHFFLEDLRCGTNYELYLIAFVEENQKRSEQVLFRTKGTAPSTPTKEELLSANATHILIHLSAWEKPKSCPVTRMVIDYRLQNQDHWTPFLDKVAPMHQNHVVIPDLNSETWYVIRIMAHTDDGLVKTEYNIKTQRQFTAFPPDSSNPGHVSSSTSFFQDTTTLVSMVSSVVVLIAGVVAVVCLVTYKRRRSNDNRHRYRSNRAQATESSSRNDLATTTALMSHTEKKSQRSEASHHSHSREHQPYFSSPVRKVTPSNNVSQAKQVNNTPSTSHFFEEEIAPYATFRLPEERENIEETEEFKTFSVKHGEPPYLTKASLDPPSRKSGKGGEEFCTHSQCTAPNSHSLTSGSSNQEELMRAYEYARRHPPPSSNYEQVRGLSLVSGTTGGSEATDPGIRQFTGSPPKPNERRQGACFALGIPSSTSVIKHDTSSSDEVTPVNSPPKICELVANFGVLSQDKSRQSWGGAKVRAQPTSRRSSKGIKKGLSSDESDSEGTIYTFSQADTVILRGSSRNDLSEVECEWDRLARIPRGPFPRRPPPRITTKSDIIDC</sequence>
<dbReference type="InterPro" id="IPR007110">
    <property type="entry name" value="Ig-like_dom"/>
</dbReference>
<dbReference type="Gene3D" id="2.60.40.10">
    <property type="entry name" value="Immunoglobulins"/>
    <property type="match status" value="3"/>
</dbReference>
<keyword evidence="6 10" id="KW-0472">Membrane</keyword>
<dbReference type="Proteomes" id="UP000694941">
    <property type="component" value="Unplaced"/>
</dbReference>
<evidence type="ECO:0000259" key="11">
    <source>
        <dbReference type="PROSITE" id="PS50835"/>
    </source>
</evidence>
<comment type="subcellular location">
    <subcellularLocation>
        <location evidence="1">Membrane</location>
        <topology evidence="1">Single-pass membrane protein</topology>
    </subcellularLocation>
</comment>
<dbReference type="InterPro" id="IPR056754">
    <property type="entry name" value="DSCAM/DSCAML_C"/>
</dbReference>
<accession>A0ABM1T1N4</accession>
<keyword evidence="2 10" id="KW-0812">Transmembrane</keyword>
<name>A0ABM1T1N4_LIMPO</name>
<dbReference type="PROSITE" id="PS50853">
    <property type="entry name" value="FN3"/>
    <property type="match status" value="2"/>
</dbReference>
<gene>
    <name evidence="14" type="primary">LOC111087445</name>
</gene>
<feature type="domain" description="Ig-like" evidence="11">
    <location>
        <begin position="1"/>
        <end position="84"/>
    </location>
</feature>
<feature type="compositionally biased region" description="Basic and acidic residues" evidence="9">
    <location>
        <begin position="364"/>
        <end position="384"/>
    </location>
</feature>
<feature type="domain" description="Fibronectin type-III" evidence="12">
    <location>
        <begin position="180"/>
        <end position="284"/>
    </location>
</feature>
<dbReference type="Pfam" id="PF25059">
    <property type="entry name" value="FN3_DSCAM-DSCAML_C"/>
    <property type="match status" value="1"/>
</dbReference>
<dbReference type="InterPro" id="IPR013783">
    <property type="entry name" value="Ig-like_fold"/>
</dbReference>
<feature type="domain" description="Fibronectin type-III" evidence="12">
    <location>
        <begin position="88"/>
        <end position="179"/>
    </location>
</feature>
<keyword evidence="8" id="KW-0393">Immunoglobulin domain</keyword>
<reference evidence="14" key="1">
    <citation type="submission" date="2025-08" db="UniProtKB">
        <authorList>
            <consortium name="RefSeq"/>
        </authorList>
    </citation>
    <scope>IDENTIFICATION</scope>
    <source>
        <tissue evidence="14">Muscle</tissue>
    </source>
</reference>
<evidence type="ECO:0000256" key="2">
    <source>
        <dbReference type="ARBA" id="ARBA00022692"/>
    </source>
</evidence>
<evidence type="ECO:0000313" key="14">
    <source>
        <dbReference type="RefSeq" id="XP_022249790.1"/>
    </source>
</evidence>
<evidence type="ECO:0000256" key="10">
    <source>
        <dbReference type="SAM" id="Phobius"/>
    </source>
</evidence>
<evidence type="ECO:0000256" key="5">
    <source>
        <dbReference type="ARBA" id="ARBA00022989"/>
    </source>
</evidence>
<dbReference type="InterPro" id="IPR036116">
    <property type="entry name" value="FN3_sf"/>
</dbReference>
<feature type="region of interest" description="Disordered" evidence="9">
    <location>
        <begin position="524"/>
        <end position="549"/>
    </location>
</feature>
<feature type="region of interest" description="Disordered" evidence="9">
    <location>
        <begin position="671"/>
        <end position="692"/>
    </location>
</feature>
<dbReference type="RefSeq" id="XP_022249790.1">
    <property type="nucleotide sequence ID" value="XM_022394082.1"/>
</dbReference>
<feature type="region of interest" description="Disordered" evidence="9">
    <location>
        <begin position="440"/>
        <end position="494"/>
    </location>
</feature>
<evidence type="ECO:0000256" key="9">
    <source>
        <dbReference type="SAM" id="MobiDB-lite"/>
    </source>
</evidence>
<feature type="compositionally biased region" description="Polar residues" evidence="9">
    <location>
        <begin position="395"/>
        <end position="414"/>
    </location>
</feature>
<evidence type="ECO:0000259" key="12">
    <source>
        <dbReference type="PROSITE" id="PS50853"/>
    </source>
</evidence>